<evidence type="ECO:0008006" key="3">
    <source>
        <dbReference type="Google" id="ProtNLM"/>
    </source>
</evidence>
<name>A0A2G5V7M2_9PELO</name>
<dbReference type="PANTHER" id="PTHR31379">
    <property type="entry name" value="F-BOX C PROTEIN-RELATED-RELATED"/>
    <property type="match status" value="1"/>
</dbReference>
<organism evidence="1 2">
    <name type="scientific">Caenorhabditis nigoni</name>
    <dbReference type="NCBI Taxonomy" id="1611254"/>
    <lineage>
        <taxon>Eukaryota</taxon>
        <taxon>Metazoa</taxon>
        <taxon>Ecdysozoa</taxon>
        <taxon>Nematoda</taxon>
        <taxon>Chromadorea</taxon>
        <taxon>Rhabditida</taxon>
        <taxon>Rhabditina</taxon>
        <taxon>Rhabditomorpha</taxon>
        <taxon>Rhabditoidea</taxon>
        <taxon>Rhabditidae</taxon>
        <taxon>Peloderinae</taxon>
        <taxon>Caenorhabditis</taxon>
    </lineage>
</organism>
<dbReference type="InterPro" id="IPR021942">
    <property type="entry name" value="DUF3557"/>
</dbReference>
<dbReference type="PANTHER" id="PTHR31379:SF1">
    <property type="entry name" value="F-BOX C PROTEIN-RELATED"/>
    <property type="match status" value="1"/>
</dbReference>
<dbReference type="Pfam" id="PF12078">
    <property type="entry name" value="DUF3557"/>
    <property type="match status" value="1"/>
</dbReference>
<reference evidence="2" key="1">
    <citation type="submission" date="2017-10" db="EMBL/GenBank/DDBJ databases">
        <title>Rapid genome shrinkage in a self-fertile nematode reveals novel sperm competition proteins.</title>
        <authorList>
            <person name="Yin D."/>
            <person name="Schwarz E.M."/>
            <person name="Thomas C.G."/>
            <person name="Felde R.L."/>
            <person name="Korf I.F."/>
            <person name="Cutter A.D."/>
            <person name="Schartner C.M."/>
            <person name="Ralston E.J."/>
            <person name="Meyer B.J."/>
            <person name="Haag E.S."/>
        </authorList>
    </citation>
    <scope>NUCLEOTIDE SEQUENCE [LARGE SCALE GENOMIC DNA]</scope>
    <source>
        <strain evidence="2">JU1422</strain>
    </source>
</reference>
<proteinExistence type="predicted"/>
<evidence type="ECO:0000313" key="2">
    <source>
        <dbReference type="Proteomes" id="UP000230233"/>
    </source>
</evidence>
<keyword evidence="2" id="KW-1185">Reference proteome</keyword>
<accession>A0A2G5V7M2</accession>
<dbReference type="Proteomes" id="UP000230233">
    <property type="component" value="Chromosome II"/>
</dbReference>
<dbReference type="AlphaFoldDB" id="A0A2G5V7M2"/>
<evidence type="ECO:0000313" key="1">
    <source>
        <dbReference type="EMBL" id="PIC47773.1"/>
    </source>
</evidence>
<dbReference type="EMBL" id="PDUG01000002">
    <property type="protein sequence ID" value="PIC47773.1"/>
    <property type="molecule type" value="Genomic_DNA"/>
</dbReference>
<comment type="caution">
    <text evidence="1">The sequence shown here is derived from an EMBL/GenBank/DDBJ whole genome shotgun (WGS) entry which is preliminary data.</text>
</comment>
<sequence length="330" mass="38127">MPVVSYPVLCCILEHIEADCRLILSARCPKVSKMEKAIPLRVHDIMFKENIVEIGHTTYKITSKKPKSDASEKYDKTPKQSLTLQLYNSISEFTAEKTFSRNYRVEVATRKVVEYLLGGRNDIYVRRLIVSRNGYKNIQYLFGISNMKVSELRNYEINLPNFHPLIEGPLKELKFHVSHPTDFENPIARTAEKIVILSYGYNEPDIWLETYQNLPNKEVMIVPINHDLTDTDILELIEYWRGTRKTVGSSFSLRKENAHLMEMFLENIKERFQGTYVKLRRTGTIVVTETNAVSIKIDSESSIVIYRVWYDTVVIKVMAVGSSTETSKTV</sequence>
<gene>
    <name evidence="1" type="primary">Cnig_chr_II.g7004</name>
    <name evidence="1" type="ORF">B9Z55_007004</name>
</gene>
<protein>
    <recommendedName>
        <fullName evidence="3">F-box associated domain-containing protein</fullName>
    </recommendedName>
</protein>